<comment type="caution">
    <text evidence="2">The sequence shown here is derived from an EMBL/GenBank/DDBJ whole genome shotgun (WGS) entry which is preliminary data.</text>
</comment>
<dbReference type="EMBL" id="DAAUBB010000060">
    <property type="protein sequence ID" value="HAF0953113.1"/>
    <property type="molecule type" value="Genomic_DNA"/>
</dbReference>
<evidence type="ECO:0000313" key="2">
    <source>
        <dbReference type="EMBL" id="HAF0953113.1"/>
    </source>
</evidence>
<keyword evidence="1" id="KW-0812">Transmembrane</keyword>
<sequence>MGYKYDPVRGTVISSETPYGFEERPDYDELHHQANLLKIKSIIGDKTDDENVAALITVEEAEYVLKNTNTSNPFQSAKEALFGVGDFVSNFSGSVYESGRVFRIINEFKDIGIKATEYVGKNGNVYIRLSGHAGVRAFLNATRYLADNPKILYMGVGTLGQNSVSVGAARFSIVYSLAYRVVELIFKDEYTLTNFFVNVTMDMAKLAISMKVGGLVVGYFVTAGYIASGSVIAISLGIFAVGIAVSLILYEIDDYFGISESIIRELKKQRKPRSDGEGRYHADNFFTN</sequence>
<feature type="transmembrane region" description="Helical" evidence="1">
    <location>
        <begin position="232"/>
        <end position="250"/>
    </location>
</feature>
<gene>
    <name evidence="2" type="ORF">G9W30_004895</name>
</gene>
<reference evidence="2" key="2">
    <citation type="submission" date="2018-07" db="EMBL/GenBank/DDBJ databases">
        <authorList>
            <consortium name="NCBI Pathogen Detection Project"/>
        </authorList>
    </citation>
    <scope>NUCLEOTIDE SEQUENCE</scope>
    <source>
        <strain evidence="2">Salmonella enterica</strain>
    </source>
</reference>
<keyword evidence="1" id="KW-0472">Membrane</keyword>
<dbReference type="AlphaFoldDB" id="A0A741QUT4"/>
<evidence type="ECO:0008006" key="3">
    <source>
        <dbReference type="Google" id="ProtNLM"/>
    </source>
</evidence>
<evidence type="ECO:0000256" key="1">
    <source>
        <dbReference type="SAM" id="Phobius"/>
    </source>
</evidence>
<organism evidence="2">
    <name type="scientific">Salmonella derby</name>
    <dbReference type="NCBI Taxonomy" id="28144"/>
    <lineage>
        <taxon>Bacteria</taxon>
        <taxon>Pseudomonadati</taxon>
        <taxon>Pseudomonadota</taxon>
        <taxon>Gammaproteobacteria</taxon>
        <taxon>Enterobacterales</taxon>
        <taxon>Enterobacteriaceae</taxon>
        <taxon>Salmonella</taxon>
    </lineage>
</organism>
<proteinExistence type="predicted"/>
<feature type="non-terminal residue" evidence="2">
    <location>
        <position position="288"/>
    </location>
</feature>
<feature type="transmembrane region" description="Helical" evidence="1">
    <location>
        <begin position="206"/>
        <end position="226"/>
    </location>
</feature>
<keyword evidence="1" id="KW-1133">Transmembrane helix</keyword>
<name>A0A741QUT4_SALDE</name>
<reference evidence="2" key="1">
    <citation type="journal article" date="2018" name="Genome Biol.">
        <title>SKESA: strategic k-mer extension for scrupulous assemblies.</title>
        <authorList>
            <person name="Souvorov A."/>
            <person name="Agarwala R."/>
            <person name="Lipman D.J."/>
        </authorList>
    </citation>
    <scope>NUCLEOTIDE SEQUENCE</scope>
    <source>
        <strain evidence="2">Salmonella enterica</strain>
    </source>
</reference>
<accession>A0A741QUT4</accession>
<protein>
    <recommendedName>
        <fullName evidence="3">Inner membrane protein yafU</fullName>
    </recommendedName>
</protein>